<organism evidence="10 11">
    <name type="scientific">Ambispora leptoticha</name>
    <dbReference type="NCBI Taxonomy" id="144679"/>
    <lineage>
        <taxon>Eukaryota</taxon>
        <taxon>Fungi</taxon>
        <taxon>Fungi incertae sedis</taxon>
        <taxon>Mucoromycota</taxon>
        <taxon>Glomeromycotina</taxon>
        <taxon>Glomeromycetes</taxon>
        <taxon>Archaeosporales</taxon>
        <taxon>Ambisporaceae</taxon>
        <taxon>Ambispora</taxon>
    </lineage>
</organism>
<dbReference type="GO" id="GO:0006364">
    <property type="term" value="P:rRNA processing"/>
    <property type="evidence" value="ECO:0007669"/>
    <property type="project" value="UniProtKB-KW"/>
</dbReference>
<gene>
    <name evidence="10" type="ORF">ALEPTO_LOCUS893</name>
</gene>
<reference evidence="10" key="1">
    <citation type="submission" date="2021-06" db="EMBL/GenBank/DDBJ databases">
        <authorList>
            <person name="Kallberg Y."/>
            <person name="Tangrot J."/>
            <person name="Rosling A."/>
        </authorList>
    </citation>
    <scope>NUCLEOTIDE SEQUENCE</scope>
    <source>
        <strain evidence="10">FL130A</strain>
    </source>
</reference>
<evidence type="ECO:0000259" key="9">
    <source>
        <dbReference type="Pfam" id="PF24779"/>
    </source>
</evidence>
<dbReference type="InterPro" id="IPR029060">
    <property type="entry name" value="PIN-like_dom_sf"/>
</dbReference>
<evidence type="ECO:0000256" key="4">
    <source>
        <dbReference type="ARBA" id="ARBA00023242"/>
    </source>
</evidence>
<dbReference type="PANTHER" id="PTHR12416">
    <property type="entry name" value="RRNA-PROCESSING PROTEIN UTP23 HOMOLOG"/>
    <property type="match status" value="1"/>
</dbReference>
<evidence type="ECO:0000313" key="11">
    <source>
        <dbReference type="Proteomes" id="UP000789508"/>
    </source>
</evidence>
<evidence type="ECO:0000256" key="5">
    <source>
        <dbReference type="ARBA" id="ARBA00037300"/>
    </source>
</evidence>
<dbReference type="Gene3D" id="3.40.50.1010">
    <property type="entry name" value="5'-nuclease"/>
    <property type="match status" value="1"/>
</dbReference>
<comment type="function">
    <text evidence="5">Involved in rRNA-processing and ribosome biogenesis.</text>
</comment>
<sequence>MRKKRAKQYKRLMALYSTSFGHFNVISKVDGDFVTTATGYKINLEAQLSKVLQGSIKQMYTFCTINELRQSGENEHSQALQFLSQLEQRGCSHFRSPVSSAECLASIIGNENEHRYGVATQNRKLRERLRGIPGVPLLYINRTVLIFEPPSYITLEKAKQIEIAKTLPSTDEINFLKMANSDAKNKIDIKPKTKKKRKGPKQPNPLSCKKPKKK</sequence>
<feature type="region of interest" description="Disordered" evidence="8">
    <location>
        <begin position="184"/>
        <end position="214"/>
    </location>
</feature>
<evidence type="ECO:0000313" key="10">
    <source>
        <dbReference type="EMBL" id="CAG8449227.1"/>
    </source>
</evidence>
<dbReference type="Proteomes" id="UP000789508">
    <property type="component" value="Unassembled WGS sequence"/>
</dbReference>
<comment type="subcellular location">
    <subcellularLocation>
        <location evidence="1">Nucleus</location>
        <location evidence="1">Nucleolus</location>
    </subcellularLocation>
</comment>
<feature type="domain" description="UTP23 sensor motif region" evidence="9">
    <location>
        <begin position="194"/>
        <end position="213"/>
    </location>
</feature>
<accession>A0A9N8YU23</accession>
<protein>
    <recommendedName>
        <fullName evidence="7">U three protein 23</fullName>
    </recommendedName>
</protein>
<name>A0A9N8YU23_9GLOM</name>
<evidence type="ECO:0000256" key="1">
    <source>
        <dbReference type="ARBA" id="ARBA00004604"/>
    </source>
</evidence>
<dbReference type="OrthoDB" id="25675at2759"/>
<keyword evidence="11" id="KW-1185">Reference proteome</keyword>
<keyword evidence="2" id="KW-0690">Ribosome biogenesis</keyword>
<comment type="caution">
    <text evidence="10">The sequence shown here is derived from an EMBL/GenBank/DDBJ whole genome shotgun (WGS) entry which is preliminary data.</text>
</comment>
<dbReference type="InterPro" id="IPR006984">
    <property type="entry name" value="Fcf1/UTP23"/>
</dbReference>
<dbReference type="EMBL" id="CAJVPS010000080">
    <property type="protein sequence ID" value="CAG8449227.1"/>
    <property type="molecule type" value="Genomic_DNA"/>
</dbReference>
<dbReference type="Pfam" id="PF24779">
    <property type="entry name" value="UTP23_sensor"/>
    <property type="match status" value="1"/>
</dbReference>
<dbReference type="AlphaFoldDB" id="A0A9N8YU23"/>
<evidence type="ECO:0000256" key="3">
    <source>
        <dbReference type="ARBA" id="ARBA00022552"/>
    </source>
</evidence>
<dbReference type="SUPFAM" id="SSF88723">
    <property type="entry name" value="PIN domain-like"/>
    <property type="match status" value="1"/>
</dbReference>
<evidence type="ECO:0000256" key="2">
    <source>
        <dbReference type="ARBA" id="ARBA00022517"/>
    </source>
</evidence>
<comment type="similarity">
    <text evidence="6">Belongs to the UTP23/FCF1 family. UTP23 subfamily.</text>
</comment>
<proteinExistence type="inferred from homology"/>
<evidence type="ECO:0000256" key="7">
    <source>
        <dbReference type="ARBA" id="ARBA00076388"/>
    </source>
</evidence>
<evidence type="ECO:0000256" key="8">
    <source>
        <dbReference type="SAM" id="MobiDB-lite"/>
    </source>
</evidence>
<dbReference type="Pfam" id="PF04900">
    <property type="entry name" value="Fcf1"/>
    <property type="match status" value="1"/>
</dbReference>
<keyword evidence="4" id="KW-0539">Nucleus</keyword>
<dbReference type="InterPro" id="IPR057776">
    <property type="entry name" value="UTP23_sensor"/>
</dbReference>
<dbReference type="FunFam" id="3.40.50.1010:FF:000006">
    <property type="entry name" value="rRNA-processing protein UTP23 homolog"/>
    <property type="match status" value="1"/>
</dbReference>
<evidence type="ECO:0000256" key="6">
    <source>
        <dbReference type="ARBA" id="ARBA00038503"/>
    </source>
</evidence>
<keyword evidence="3" id="KW-0698">rRNA processing</keyword>
<dbReference type="GO" id="GO:0032040">
    <property type="term" value="C:small-subunit processome"/>
    <property type="evidence" value="ECO:0007669"/>
    <property type="project" value="InterPro"/>
</dbReference>